<evidence type="ECO:0000313" key="3">
    <source>
        <dbReference type="Proteomes" id="UP000182486"/>
    </source>
</evidence>
<dbReference type="RefSeq" id="WP_244945125.1">
    <property type="nucleotide sequence ID" value="NZ_MEIA01000109.1"/>
</dbReference>
<gene>
    <name evidence="2" type="ORF">BG844_11015</name>
</gene>
<keyword evidence="3" id="KW-1185">Reference proteome</keyword>
<protein>
    <recommendedName>
        <fullName evidence="1">Peptidase S33 tripeptidyl aminopeptidase-like C-terminal domain-containing protein</fullName>
    </recommendedName>
</protein>
<evidence type="ECO:0000313" key="2">
    <source>
        <dbReference type="EMBL" id="OJF14180.1"/>
    </source>
</evidence>
<sequence>MWFTGQSGDRSSKSWSKWQRDNWRTYGKAPFITWNNAWYNAPCRNWGAKPGKPVAVNGKKAPPILLISETHDAATPYSGSLELRKRFPRSVLLEGVGATTHSGSLSGIACTDGHHRRVPGHRRAAEAGARQSFRQAV</sequence>
<name>A0A1K0GSJ2_9ACTN</name>
<dbReference type="AlphaFoldDB" id="A0A1K0GSJ2"/>
<feature type="domain" description="Peptidase S33 tripeptidyl aminopeptidase-like C-terminal" evidence="1">
    <location>
        <begin position="31"/>
        <end position="114"/>
    </location>
</feature>
<proteinExistence type="predicted"/>
<dbReference type="Proteomes" id="UP000182486">
    <property type="component" value="Unassembled WGS sequence"/>
</dbReference>
<dbReference type="SUPFAM" id="SSF53474">
    <property type="entry name" value="alpha/beta-Hydrolases"/>
    <property type="match status" value="1"/>
</dbReference>
<evidence type="ECO:0000259" key="1">
    <source>
        <dbReference type="Pfam" id="PF08386"/>
    </source>
</evidence>
<reference evidence="2 3" key="1">
    <citation type="submission" date="2016-09" db="EMBL/GenBank/DDBJ databases">
        <title>Couchioplanes caeruleus draft genome sequence.</title>
        <authorList>
            <person name="Sheehan J."/>
            <person name="Caffrey P."/>
        </authorList>
    </citation>
    <scope>NUCLEOTIDE SEQUENCE [LARGE SCALE GENOMIC DNA]</scope>
    <source>
        <strain evidence="2 3">DSM 43634</strain>
    </source>
</reference>
<dbReference type="InterPro" id="IPR029058">
    <property type="entry name" value="AB_hydrolase_fold"/>
</dbReference>
<organism evidence="2 3">
    <name type="scientific">Couchioplanes caeruleus subsp. caeruleus</name>
    <dbReference type="NCBI Taxonomy" id="56427"/>
    <lineage>
        <taxon>Bacteria</taxon>
        <taxon>Bacillati</taxon>
        <taxon>Actinomycetota</taxon>
        <taxon>Actinomycetes</taxon>
        <taxon>Micromonosporales</taxon>
        <taxon>Micromonosporaceae</taxon>
        <taxon>Couchioplanes</taxon>
    </lineage>
</organism>
<dbReference type="Pfam" id="PF08386">
    <property type="entry name" value="Abhydrolase_4"/>
    <property type="match status" value="1"/>
</dbReference>
<dbReference type="InterPro" id="IPR013595">
    <property type="entry name" value="Pept_S33_TAP-like_C"/>
</dbReference>
<dbReference type="EMBL" id="MEIA01000109">
    <property type="protein sequence ID" value="OJF14180.1"/>
    <property type="molecule type" value="Genomic_DNA"/>
</dbReference>
<comment type="caution">
    <text evidence="2">The sequence shown here is derived from an EMBL/GenBank/DDBJ whole genome shotgun (WGS) entry which is preliminary data.</text>
</comment>
<accession>A0A1K0GSJ2</accession>